<dbReference type="NCBIfam" id="TIGR02937">
    <property type="entry name" value="sigma70-ECF"/>
    <property type="match status" value="1"/>
</dbReference>
<feature type="domain" description="RNA polymerase sigma factor 70 region 4 type 2" evidence="7">
    <location>
        <begin position="101"/>
        <end position="152"/>
    </location>
</feature>
<dbReference type="InterPro" id="IPR013324">
    <property type="entry name" value="RNA_pol_sigma_r3/r4-like"/>
</dbReference>
<dbReference type="InterPro" id="IPR013249">
    <property type="entry name" value="RNA_pol_sigma70_r4_t2"/>
</dbReference>
<dbReference type="Gene3D" id="1.10.1740.10">
    <property type="match status" value="1"/>
</dbReference>
<keyword evidence="2" id="KW-0805">Transcription regulation</keyword>
<dbReference type="AlphaFoldDB" id="A0A0P7XHK8"/>
<evidence type="ECO:0000313" key="9">
    <source>
        <dbReference type="Proteomes" id="UP000050421"/>
    </source>
</evidence>
<dbReference type="STRING" id="1305737.GCA_000526355_02229"/>
<dbReference type="CDD" id="cd06171">
    <property type="entry name" value="Sigma70_r4"/>
    <property type="match status" value="1"/>
</dbReference>
<dbReference type="PATRIC" id="fig|1305737.6.peg.2370"/>
<dbReference type="PANTHER" id="PTHR43133">
    <property type="entry name" value="RNA POLYMERASE ECF-TYPE SIGMA FACTO"/>
    <property type="match status" value="1"/>
</dbReference>
<evidence type="ECO:0000259" key="6">
    <source>
        <dbReference type="Pfam" id="PF04542"/>
    </source>
</evidence>
<evidence type="ECO:0000256" key="1">
    <source>
        <dbReference type="ARBA" id="ARBA00010641"/>
    </source>
</evidence>
<dbReference type="SUPFAM" id="SSF88946">
    <property type="entry name" value="Sigma2 domain of RNA polymerase sigma factors"/>
    <property type="match status" value="1"/>
</dbReference>
<dbReference type="InterPro" id="IPR007627">
    <property type="entry name" value="RNA_pol_sigma70_r2"/>
</dbReference>
<dbReference type="InterPro" id="IPR014284">
    <property type="entry name" value="RNA_pol_sigma-70_dom"/>
</dbReference>
<dbReference type="GO" id="GO:0006352">
    <property type="term" value="P:DNA-templated transcription initiation"/>
    <property type="evidence" value="ECO:0007669"/>
    <property type="project" value="InterPro"/>
</dbReference>
<name>A0A0P7XHK8_9BACT</name>
<feature type="domain" description="RNA polymerase sigma-70 region 2" evidence="6">
    <location>
        <begin position="14"/>
        <end position="75"/>
    </location>
</feature>
<dbReference type="Gene3D" id="1.10.10.10">
    <property type="entry name" value="Winged helix-like DNA-binding domain superfamily/Winged helix DNA-binding domain"/>
    <property type="match status" value="1"/>
</dbReference>
<dbReference type="eggNOG" id="COG1595">
    <property type="taxonomic scope" value="Bacteria"/>
</dbReference>
<protein>
    <submittedName>
        <fullName evidence="8">ECF-type RNA polymerase sigma factor</fullName>
    </submittedName>
</protein>
<comment type="caution">
    <text evidence="8">The sequence shown here is derived from an EMBL/GenBank/DDBJ whole genome shotgun (WGS) entry which is preliminary data.</text>
</comment>
<keyword evidence="4" id="KW-0238">DNA-binding</keyword>
<evidence type="ECO:0000259" key="7">
    <source>
        <dbReference type="Pfam" id="PF08281"/>
    </source>
</evidence>
<proteinExistence type="inferred from homology"/>
<gene>
    <name evidence="8" type="ORF">HLUCCX10_08715</name>
</gene>
<dbReference type="OrthoDB" id="795989at2"/>
<dbReference type="InterPro" id="IPR039425">
    <property type="entry name" value="RNA_pol_sigma-70-like"/>
</dbReference>
<dbReference type="GO" id="GO:0003677">
    <property type="term" value="F:DNA binding"/>
    <property type="evidence" value="ECO:0007669"/>
    <property type="project" value="UniProtKB-KW"/>
</dbReference>
<dbReference type="PANTHER" id="PTHR43133:SF8">
    <property type="entry name" value="RNA POLYMERASE SIGMA FACTOR HI_1459-RELATED"/>
    <property type="match status" value="1"/>
</dbReference>
<dbReference type="GO" id="GO:0016987">
    <property type="term" value="F:sigma factor activity"/>
    <property type="evidence" value="ECO:0007669"/>
    <property type="project" value="UniProtKB-KW"/>
</dbReference>
<accession>A0A0P7XHK8</accession>
<sequence length="163" mass="19432">MNSFFEGHIWPLRGTLFRMAFLWVKDRALAEDLLQNVFEKSFQREQDLQKHPNLMAWLVRTLKNEALMHFRKNGRVISLEGEIEPSVEPKEPEKGNEQLTQLMQLVATLPEKQREIFQLRESEGLTYEEISDYLEISIEQVKVGLHRARKRLREEYLKVKNHE</sequence>
<keyword evidence="5" id="KW-0804">Transcription</keyword>
<evidence type="ECO:0000256" key="5">
    <source>
        <dbReference type="ARBA" id="ARBA00023163"/>
    </source>
</evidence>
<evidence type="ECO:0000256" key="3">
    <source>
        <dbReference type="ARBA" id="ARBA00023082"/>
    </source>
</evidence>
<dbReference type="InterPro" id="IPR036388">
    <property type="entry name" value="WH-like_DNA-bd_sf"/>
</dbReference>
<evidence type="ECO:0000256" key="2">
    <source>
        <dbReference type="ARBA" id="ARBA00023015"/>
    </source>
</evidence>
<keyword evidence="3" id="KW-0731">Sigma factor</keyword>
<comment type="similarity">
    <text evidence="1">Belongs to the sigma-70 factor family. ECF subfamily.</text>
</comment>
<dbReference type="SUPFAM" id="SSF88659">
    <property type="entry name" value="Sigma3 and sigma4 domains of RNA polymerase sigma factors"/>
    <property type="match status" value="1"/>
</dbReference>
<dbReference type="Pfam" id="PF08281">
    <property type="entry name" value="Sigma70_r4_2"/>
    <property type="match status" value="1"/>
</dbReference>
<organism evidence="8 9">
    <name type="scientific">Algoriphagus marincola HL-49</name>
    <dbReference type="NCBI Taxonomy" id="1305737"/>
    <lineage>
        <taxon>Bacteria</taxon>
        <taxon>Pseudomonadati</taxon>
        <taxon>Bacteroidota</taxon>
        <taxon>Cytophagia</taxon>
        <taxon>Cytophagales</taxon>
        <taxon>Cyclobacteriaceae</taxon>
        <taxon>Algoriphagus</taxon>
    </lineage>
</organism>
<dbReference type="Pfam" id="PF04542">
    <property type="entry name" value="Sigma70_r2"/>
    <property type="match status" value="1"/>
</dbReference>
<evidence type="ECO:0000256" key="4">
    <source>
        <dbReference type="ARBA" id="ARBA00023125"/>
    </source>
</evidence>
<evidence type="ECO:0000313" key="8">
    <source>
        <dbReference type="EMBL" id="KPQ15777.1"/>
    </source>
</evidence>
<reference evidence="8 9" key="1">
    <citation type="submission" date="2015-09" db="EMBL/GenBank/DDBJ databases">
        <title>Identification and resolution of microdiversity through metagenomic sequencing of parallel consortia.</title>
        <authorList>
            <person name="Nelson W.C."/>
            <person name="Romine M.F."/>
            <person name="Lindemann S.R."/>
        </authorList>
    </citation>
    <scope>NUCLEOTIDE SEQUENCE [LARGE SCALE GENOMIC DNA]</scope>
    <source>
        <strain evidence="8">HL-49</strain>
    </source>
</reference>
<dbReference type="InterPro" id="IPR013325">
    <property type="entry name" value="RNA_pol_sigma_r2"/>
</dbReference>
<dbReference type="Proteomes" id="UP000050421">
    <property type="component" value="Unassembled WGS sequence"/>
</dbReference>
<dbReference type="EMBL" id="LJXT01000047">
    <property type="protein sequence ID" value="KPQ15777.1"/>
    <property type="molecule type" value="Genomic_DNA"/>
</dbReference>